<evidence type="ECO:0000313" key="2">
    <source>
        <dbReference type="EMBL" id="PMD21799.1"/>
    </source>
</evidence>
<dbReference type="Proteomes" id="UP000235672">
    <property type="component" value="Unassembled WGS sequence"/>
</dbReference>
<evidence type="ECO:0000259" key="1">
    <source>
        <dbReference type="Pfam" id="PF13472"/>
    </source>
</evidence>
<dbReference type="SUPFAM" id="SSF52266">
    <property type="entry name" value="SGNH hydrolase"/>
    <property type="match status" value="1"/>
</dbReference>
<feature type="domain" description="SGNH hydrolase-type esterase" evidence="1">
    <location>
        <begin position="4"/>
        <end position="112"/>
    </location>
</feature>
<dbReference type="AlphaFoldDB" id="A0A2J6Q6A7"/>
<reference evidence="2 3" key="1">
    <citation type="submission" date="2016-05" db="EMBL/GenBank/DDBJ databases">
        <title>A degradative enzymes factory behind the ericoid mycorrhizal symbiosis.</title>
        <authorList>
            <consortium name="DOE Joint Genome Institute"/>
            <person name="Martino E."/>
            <person name="Morin E."/>
            <person name="Grelet G."/>
            <person name="Kuo A."/>
            <person name="Kohler A."/>
            <person name="Daghino S."/>
            <person name="Barry K."/>
            <person name="Choi C."/>
            <person name="Cichocki N."/>
            <person name="Clum A."/>
            <person name="Copeland A."/>
            <person name="Hainaut M."/>
            <person name="Haridas S."/>
            <person name="Labutti K."/>
            <person name="Lindquist E."/>
            <person name="Lipzen A."/>
            <person name="Khouja H.-R."/>
            <person name="Murat C."/>
            <person name="Ohm R."/>
            <person name="Olson A."/>
            <person name="Spatafora J."/>
            <person name="Veneault-Fourrey C."/>
            <person name="Henrissat B."/>
            <person name="Grigoriev I."/>
            <person name="Martin F."/>
            <person name="Perotto S."/>
        </authorList>
    </citation>
    <scope>NUCLEOTIDE SEQUENCE [LARGE SCALE GENOMIC DNA]</scope>
    <source>
        <strain evidence="2 3">UAMH 7357</strain>
    </source>
</reference>
<name>A0A2J6Q6A7_9HELO</name>
<dbReference type="Pfam" id="PF13472">
    <property type="entry name" value="Lipase_GDSL_2"/>
    <property type="match status" value="1"/>
</dbReference>
<accession>A0A2J6Q6A7</accession>
<protein>
    <submittedName>
        <fullName evidence="2">Carbohydrate esterase family 3 protein</fullName>
    </submittedName>
</protein>
<dbReference type="InterPro" id="IPR051532">
    <property type="entry name" value="Ester_Hydrolysis_Enzymes"/>
</dbReference>
<dbReference type="PANTHER" id="PTHR30383:SF5">
    <property type="entry name" value="SGNH HYDROLASE-TYPE ESTERASE DOMAIN-CONTAINING PROTEIN"/>
    <property type="match status" value="1"/>
</dbReference>
<dbReference type="PANTHER" id="PTHR30383">
    <property type="entry name" value="THIOESTERASE 1/PROTEASE 1/LYSOPHOSPHOLIPASE L1"/>
    <property type="match status" value="1"/>
</dbReference>
<dbReference type="EMBL" id="KZ613480">
    <property type="protein sequence ID" value="PMD21799.1"/>
    <property type="molecule type" value="Genomic_DNA"/>
</dbReference>
<dbReference type="InterPro" id="IPR013830">
    <property type="entry name" value="SGNH_hydro"/>
</dbReference>
<dbReference type="Gene3D" id="3.40.50.1110">
    <property type="entry name" value="SGNH hydrolase"/>
    <property type="match status" value="1"/>
</dbReference>
<proteinExistence type="predicted"/>
<gene>
    <name evidence="2" type="ORF">NA56DRAFT_123304</name>
</gene>
<organism evidence="2 3">
    <name type="scientific">Hyaloscypha hepaticicola</name>
    <dbReference type="NCBI Taxonomy" id="2082293"/>
    <lineage>
        <taxon>Eukaryota</taxon>
        <taxon>Fungi</taxon>
        <taxon>Dikarya</taxon>
        <taxon>Ascomycota</taxon>
        <taxon>Pezizomycotina</taxon>
        <taxon>Leotiomycetes</taxon>
        <taxon>Helotiales</taxon>
        <taxon>Hyaloscyphaceae</taxon>
        <taxon>Hyaloscypha</taxon>
    </lineage>
</organism>
<dbReference type="InterPro" id="IPR036514">
    <property type="entry name" value="SGNH_hydro_sf"/>
</dbReference>
<sequence length="161" mass="16807">MGTLKGDIVLLMAGTNDMFNPNISPVDAPERLGALIDQIVTAWPEAAVLVATLTPCRTNTTEANIEVFNAQVAGVVAPRAKAGNRTLVVSMANVTVGELIYDGLHPDDEGYMAIAEAWYAGLLEAKSKGWIEGVATGAASVRTGGGMLSLVVFCLALMICL</sequence>
<evidence type="ECO:0000313" key="3">
    <source>
        <dbReference type="Proteomes" id="UP000235672"/>
    </source>
</evidence>
<keyword evidence="3" id="KW-1185">Reference proteome</keyword>
<dbReference type="GO" id="GO:0004622">
    <property type="term" value="F:phosphatidylcholine lysophospholipase activity"/>
    <property type="evidence" value="ECO:0007669"/>
    <property type="project" value="TreeGrafter"/>
</dbReference>
<dbReference type="OrthoDB" id="3915838at2759"/>